<organism evidence="2 3">
    <name type="scientific">Sistotremastrum niveocremeum HHB9708</name>
    <dbReference type="NCBI Taxonomy" id="1314777"/>
    <lineage>
        <taxon>Eukaryota</taxon>
        <taxon>Fungi</taxon>
        <taxon>Dikarya</taxon>
        <taxon>Basidiomycota</taxon>
        <taxon>Agaricomycotina</taxon>
        <taxon>Agaricomycetes</taxon>
        <taxon>Sistotremastrales</taxon>
        <taxon>Sistotremastraceae</taxon>
        <taxon>Sertulicium</taxon>
        <taxon>Sertulicium niveocremeum</taxon>
    </lineage>
</organism>
<sequence length="157" mass="17862">MQLVAVLGYSGSTIVQQALNRIRALSERARRHRDHTAASTCQFREMSRKCTSSVLATVKDRDSSDSRDDRPTNPKLVDSTVAYSTTLSNPMPPTSELPMFDIVHATTHGNILFNISHQPAKPFDPDVLPRRRWLWTLNTEPLRISERLRLRRPTTNP</sequence>
<keyword evidence="3" id="KW-1185">Reference proteome</keyword>
<evidence type="ECO:0000256" key="1">
    <source>
        <dbReference type="SAM" id="MobiDB-lite"/>
    </source>
</evidence>
<gene>
    <name evidence="2" type="ORF">SISNIDRAFT_469075</name>
</gene>
<evidence type="ECO:0000313" key="2">
    <source>
        <dbReference type="EMBL" id="KZS89823.1"/>
    </source>
</evidence>
<dbReference type="EMBL" id="KV419425">
    <property type="protein sequence ID" value="KZS89823.1"/>
    <property type="molecule type" value="Genomic_DNA"/>
</dbReference>
<feature type="region of interest" description="Disordered" evidence="1">
    <location>
        <begin position="54"/>
        <end position="76"/>
    </location>
</feature>
<protein>
    <submittedName>
        <fullName evidence="2">Uncharacterized protein</fullName>
    </submittedName>
</protein>
<name>A0A164QNP3_9AGAM</name>
<feature type="compositionally biased region" description="Basic and acidic residues" evidence="1">
    <location>
        <begin position="58"/>
        <end position="72"/>
    </location>
</feature>
<reference evidence="2 3" key="1">
    <citation type="journal article" date="2016" name="Mol. Biol. Evol.">
        <title>Comparative Genomics of Early-Diverging Mushroom-Forming Fungi Provides Insights into the Origins of Lignocellulose Decay Capabilities.</title>
        <authorList>
            <person name="Nagy L.G."/>
            <person name="Riley R."/>
            <person name="Tritt A."/>
            <person name="Adam C."/>
            <person name="Daum C."/>
            <person name="Floudas D."/>
            <person name="Sun H."/>
            <person name="Yadav J.S."/>
            <person name="Pangilinan J."/>
            <person name="Larsson K.H."/>
            <person name="Matsuura K."/>
            <person name="Barry K."/>
            <person name="Labutti K."/>
            <person name="Kuo R."/>
            <person name="Ohm R.A."/>
            <person name="Bhattacharya S.S."/>
            <person name="Shirouzu T."/>
            <person name="Yoshinaga Y."/>
            <person name="Martin F.M."/>
            <person name="Grigoriev I.V."/>
            <person name="Hibbett D.S."/>
        </authorList>
    </citation>
    <scope>NUCLEOTIDE SEQUENCE [LARGE SCALE GENOMIC DNA]</scope>
    <source>
        <strain evidence="2 3">HHB9708</strain>
    </source>
</reference>
<dbReference type="Proteomes" id="UP000076722">
    <property type="component" value="Unassembled WGS sequence"/>
</dbReference>
<accession>A0A164QNP3</accession>
<proteinExistence type="predicted"/>
<dbReference type="AlphaFoldDB" id="A0A164QNP3"/>
<evidence type="ECO:0000313" key="3">
    <source>
        <dbReference type="Proteomes" id="UP000076722"/>
    </source>
</evidence>